<protein>
    <submittedName>
        <fullName evidence="1">Uncharacterized protein</fullName>
    </submittedName>
</protein>
<dbReference type="EMBL" id="KI282400">
    <property type="protein sequence ID" value="ESA14976.1"/>
    <property type="molecule type" value="Genomic_DNA"/>
</dbReference>
<proteinExistence type="predicted"/>
<evidence type="ECO:0000313" key="1">
    <source>
        <dbReference type="EMBL" id="ESA14976.1"/>
    </source>
</evidence>
<gene>
    <name evidence="1" type="ORF">GLOINDRAFT_24386</name>
</gene>
<dbReference type="HOGENOM" id="CLU_2590963_0_0_1"/>
<sequence length="80" mass="9557">MSWQVVESIQKHVKFMMQSNPKFIRWCPNQESYDLTNRKCQRSLWSHLVLLDSLFEYFEEGGLVGIKKIVVEKIHKVFVV</sequence>
<dbReference type="AlphaFoldDB" id="U9UHA8"/>
<accession>U9UHA8</accession>
<name>U9UHA8_RHIID</name>
<reference evidence="1" key="1">
    <citation type="submission" date="2013-07" db="EMBL/GenBank/DDBJ databases">
        <title>The genome of an arbuscular mycorrhizal fungus provides insights into the evolution of the oldest plant symbiosis.</title>
        <authorList>
            <consortium name="DOE Joint Genome Institute"/>
            <person name="Tisserant E."/>
            <person name="Malbreil M."/>
            <person name="Kuo A."/>
            <person name="Kohler A."/>
            <person name="Symeonidi A."/>
            <person name="Balestrini R."/>
            <person name="Charron P."/>
            <person name="Duensing N."/>
            <person name="Frei-dit-Frey N."/>
            <person name="Gianinazzi-Pearson V."/>
            <person name="Gilbert B."/>
            <person name="Handa Y."/>
            <person name="Hijri M."/>
            <person name="Kaul R."/>
            <person name="Kawaguchi M."/>
            <person name="Krajinski F."/>
            <person name="Lammers P."/>
            <person name="Lapierre D."/>
            <person name="Masclaux F.G."/>
            <person name="Murat C."/>
            <person name="Morin E."/>
            <person name="Ndikumana S."/>
            <person name="Pagni M."/>
            <person name="Petitpierre D."/>
            <person name="Requena N."/>
            <person name="Rosikiewicz P."/>
            <person name="Riley R."/>
            <person name="Saito K."/>
            <person name="San Clemente H."/>
            <person name="Shapiro H."/>
            <person name="van Tuinen D."/>
            <person name="Becard G."/>
            <person name="Bonfante P."/>
            <person name="Paszkowski U."/>
            <person name="Shachar-Hill Y."/>
            <person name="Young J.P."/>
            <person name="Sanders I.R."/>
            <person name="Henrissat B."/>
            <person name="Rensing S.A."/>
            <person name="Grigoriev I.V."/>
            <person name="Corradi N."/>
            <person name="Roux C."/>
            <person name="Martin F."/>
        </authorList>
    </citation>
    <scope>NUCLEOTIDE SEQUENCE</scope>
    <source>
        <strain evidence="1">DAOM 197198</strain>
    </source>
</reference>
<organism evidence="1">
    <name type="scientific">Rhizophagus irregularis (strain DAOM 181602 / DAOM 197198 / MUCL 43194)</name>
    <name type="common">Arbuscular mycorrhizal fungus</name>
    <name type="synonym">Glomus intraradices</name>
    <dbReference type="NCBI Taxonomy" id="747089"/>
    <lineage>
        <taxon>Eukaryota</taxon>
        <taxon>Fungi</taxon>
        <taxon>Fungi incertae sedis</taxon>
        <taxon>Mucoromycota</taxon>
        <taxon>Glomeromycotina</taxon>
        <taxon>Glomeromycetes</taxon>
        <taxon>Glomerales</taxon>
        <taxon>Glomeraceae</taxon>
        <taxon>Rhizophagus</taxon>
    </lineage>
</organism>